<evidence type="ECO:0000256" key="1">
    <source>
        <dbReference type="SAM" id="Phobius"/>
    </source>
</evidence>
<dbReference type="Proteomes" id="UP000076962">
    <property type="component" value="Unassembled WGS sequence"/>
</dbReference>
<feature type="transmembrane region" description="Helical" evidence="1">
    <location>
        <begin position="12"/>
        <end position="32"/>
    </location>
</feature>
<name>A0A176S2R4_9GAMM</name>
<protein>
    <submittedName>
        <fullName evidence="2">Uncharacterized protein</fullName>
    </submittedName>
</protein>
<keyword evidence="3" id="KW-1185">Reference proteome</keyword>
<keyword evidence="1" id="KW-0472">Membrane</keyword>
<accession>A0A176S2R4</accession>
<dbReference type="AlphaFoldDB" id="A0A176S2R4"/>
<reference evidence="2 3" key="1">
    <citation type="submission" date="2016-05" db="EMBL/GenBank/DDBJ databases">
        <title>Single-cell genome of chain-forming Candidatus Thiomargarita nelsonii and comparison to other large sulfur-oxidizing bacteria.</title>
        <authorList>
            <person name="Winkel M."/>
            <person name="Salman V."/>
            <person name="Woyke T."/>
            <person name="Schulz-Vogt H."/>
            <person name="Richter M."/>
            <person name="Flood B."/>
            <person name="Bailey J."/>
            <person name="Amann R."/>
            <person name="Mussmann M."/>
        </authorList>
    </citation>
    <scope>NUCLEOTIDE SEQUENCE [LARGE SCALE GENOMIC DNA]</scope>
    <source>
        <strain evidence="2 3">THI036</strain>
    </source>
</reference>
<organism evidence="2 3">
    <name type="scientific">Candidatus Thiomargarita nelsonii</name>
    <dbReference type="NCBI Taxonomy" id="1003181"/>
    <lineage>
        <taxon>Bacteria</taxon>
        <taxon>Pseudomonadati</taxon>
        <taxon>Pseudomonadota</taxon>
        <taxon>Gammaproteobacteria</taxon>
        <taxon>Thiotrichales</taxon>
        <taxon>Thiotrichaceae</taxon>
        <taxon>Thiomargarita</taxon>
    </lineage>
</organism>
<keyword evidence="1" id="KW-0812">Transmembrane</keyword>
<dbReference type="EMBL" id="LUTY01001113">
    <property type="protein sequence ID" value="OAD22189.1"/>
    <property type="molecule type" value="Genomic_DNA"/>
</dbReference>
<gene>
    <name evidence="2" type="ORF">THIOM_002015</name>
</gene>
<evidence type="ECO:0000313" key="2">
    <source>
        <dbReference type="EMBL" id="OAD22189.1"/>
    </source>
</evidence>
<proteinExistence type="predicted"/>
<comment type="caution">
    <text evidence="2">The sequence shown here is derived from an EMBL/GenBank/DDBJ whole genome shotgun (WGS) entry which is preliminary data.</text>
</comment>
<evidence type="ECO:0000313" key="3">
    <source>
        <dbReference type="Proteomes" id="UP000076962"/>
    </source>
</evidence>
<keyword evidence="1" id="KW-1133">Transmembrane helix</keyword>
<sequence>MYLCLYRHAHFIYNKITGVIPVIVFIKASLYLNNTIYAVRLVIDFLPPPIR</sequence>